<dbReference type="EMBL" id="CAVMJV010000024">
    <property type="protein sequence ID" value="CAK5073486.1"/>
    <property type="molecule type" value="Genomic_DNA"/>
</dbReference>
<keyword evidence="2" id="KW-1185">Reference proteome</keyword>
<sequence>MFSNTSGHFECASITIKYTFPSLHGPAKSICTLSQFLFVIDHGRNSLLIGLFAADWHILQFATQSSISLPMFGQYIYSRATPFIFALPGCVSCNTFNTLFLKVFGITIFPLHIIHSSITSNSCLLFDQILNAGSLTTFGHPFLINCLILFNSLSLSVPLFTCSALTGTSSSIMFNTYLIDSSTNNEFSSLQSSLLRFSLFETNAITLSSDSLFSLINLDNVSAIPIWLVLTNSILKS</sequence>
<comment type="caution">
    <text evidence="1">The sequence shown here is derived from an EMBL/GenBank/DDBJ whole genome shotgun (WGS) entry which is preliminary data.</text>
</comment>
<accession>A0ACB0Z4S5</accession>
<dbReference type="Proteomes" id="UP001497535">
    <property type="component" value="Unassembled WGS sequence"/>
</dbReference>
<gene>
    <name evidence="1" type="ORF">MENTE1834_LOCUS20158</name>
</gene>
<evidence type="ECO:0000313" key="2">
    <source>
        <dbReference type="Proteomes" id="UP001497535"/>
    </source>
</evidence>
<reference evidence="1" key="1">
    <citation type="submission" date="2023-11" db="EMBL/GenBank/DDBJ databases">
        <authorList>
            <person name="Poullet M."/>
        </authorList>
    </citation>
    <scope>NUCLEOTIDE SEQUENCE</scope>
    <source>
        <strain evidence="1">E1834</strain>
    </source>
</reference>
<protein>
    <submittedName>
        <fullName evidence="1">Uncharacterized protein</fullName>
    </submittedName>
</protein>
<proteinExistence type="predicted"/>
<evidence type="ECO:0000313" key="1">
    <source>
        <dbReference type="EMBL" id="CAK5073486.1"/>
    </source>
</evidence>
<organism evidence="1 2">
    <name type="scientific">Meloidogyne enterolobii</name>
    <name type="common">Root-knot nematode worm</name>
    <name type="synonym">Meloidogyne mayaguensis</name>
    <dbReference type="NCBI Taxonomy" id="390850"/>
    <lineage>
        <taxon>Eukaryota</taxon>
        <taxon>Metazoa</taxon>
        <taxon>Ecdysozoa</taxon>
        <taxon>Nematoda</taxon>
        <taxon>Chromadorea</taxon>
        <taxon>Rhabditida</taxon>
        <taxon>Tylenchina</taxon>
        <taxon>Tylenchomorpha</taxon>
        <taxon>Tylenchoidea</taxon>
        <taxon>Meloidogynidae</taxon>
        <taxon>Meloidogyninae</taxon>
        <taxon>Meloidogyne</taxon>
    </lineage>
</organism>
<name>A0ACB0Z4S5_MELEN</name>